<gene>
    <name evidence="1" type="ORF">B0T24DRAFT_596692</name>
</gene>
<dbReference type="Proteomes" id="UP001287356">
    <property type="component" value="Unassembled WGS sequence"/>
</dbReference>
<accession>A0AAE0N129</accession>
<reference evidence="1" key="1">
    <citation type="journal article" date="2023" name="Mol. Phylogenet. Evol.">
        <title>Genome-scale phylogeny and comparative genomics of the fungal order Sordariales.</title>
        <authorList>
            <person name="Hensen N."/>
            <person name="Bonometti L."/>
            <person name="Westerberg I."/>
            <person name="Brannstrom I.O."/>
            <person name="Guillou S."/>
            <person name="Cros-Aarteil S."/>
            <person name="Calhoun S."/>
            <person name="Haridas S."/>
            <person name="Kuo A."/>
            <person name="Mondo S."/>
            <person name="Pangilinan J."/>
            <person name="Riley R."/>
            <person name="LaButti K."/>
            <person name="Andreopoulos B."/>
            <person name="Lipzen A."/>
            <person name="Chen C."/>
            <person name="Yan M."/>
            <person name="Daum C."/>
            <person name="Ng V."/>
            <person name="Clum A."/>
            <person name="Steindorff A."/>
            <person name="Ohm R.A."/>
            <person name="Martin F."/>
            <person name="Silar P."/>
            <person name="Natvig D.O."/>
            <person name="Lalanne C."/>
            <person name="Gautier V."/>
            <person name="Ament-Velasquez S.L."/>
            <person name="Kruys A."/>
            <person name="Hutchinson M.I."/>
            <person name="Powell A.J."/>
            <person name="Barry K."/>
            <person name="Miller A.N."/>
            <person name="Grigoriev I.V."/>
            <person name="Debuchy R."/>
            <person name="Gladieux P."/>
            <person name="Hiltunen Thoren M."/>
            <person name="Johannesson H."/>
        </authorList>
    </citation>
    <scope>NUCLEOTIDE SEQUENCE</scope>
    <source>
        <strain evidence="1">CBS 958.72</strain>
    </source>
</reference>
<evidence type="ECO:0000313" key="1">
    <source>
        <dbReference type="EMBL" id="KAK3366792.1"/>
    </source>
</evidence>
<comment type="caution">
    <text evidence="1">The sequence shown here is derived from an EMBL/GenBank/DDBJ whole genome shotgun (WGS) entry which is preliminary data.</text>
</comment>
<proteinExistence type="predicted"/>
<protein>
    <submittedName>
        <fullName evidence="1">Uncharacterized protein</fullName>
    </submittedName>
</protein>
<dbReference type="EMBL" id="JAULSN010000007">
    <property type="protein sequence ID" value="KAK3366792.1"/>
    <property type="molecule type" value="Genomic_DNA"/>
</dbReference>
<organism evidence="1 2">
    <name type="scientific">Lasiosphaeria ovina</name>
    <dbReference type="NCBI Taxonomy" id="92902"/>
    <lineage>
        <taxon>Eukaryota</taxon>
        <taxon>Fungi</taxon>
        <taxon>Dikarya</taxon>
        <taxon>Ascomycota</taxon>
        <taxon>Pezizomycotina</taxon>
        <taxon>Sordariomycetes</taxon>
        <taxon>Sordariomycetidae</taxon>
        <taxon>Sordariales</taxon>
        <taxon>Lasiosphaeriaceae</taxon>
        <taxon>Lasiosphaeria</taxon>
    </lineage>
</organism>
<name>A0AAE0N129_9PEZI</name>
<reference evidence="1" key="2">
    <citation type="submission" date="2023-06" db="EMBL/GenBank/DDBJ databases">
        <authorList>
            <consortium name="Lawrence Berkeley National Laboratory"/>
            <person name="Haridas S."/>
            <person name="Hensen N."/>
            <person name="Bonometti L."/>
            <person name="Westerberg I."/>
            <person name="Brannstrom I.O."/>
            <person name="Guillou S."/>
            <person name="Cros-Aarteil S."/>
            <person name="Calhoun S."/>
            <person name="Kuo A."/>
            <person name="Mondo S."/>
            <person name="Pangilinan J."/>
            <person name="Riley R."/>
            <person name="Labutti K."/>
            <person name="Andreopoulos B."/>
            <person name="Lipzen A."/>
            <person name="Chen C."/>
            <person name="Yanf M."/>
            <person name="Daum C."/>
            <person name="Ng V."/>
            <person name="Clum A."/>
            <person name="Steindorff A."/>
            <person name="Ohm R."/>
            <person name="Martin F."/>
            <person name="Silar P."/>
            <person name="Natvig D."/>
            <person name="Lalanne C."/>
            <person name="Gautier V."/>
            <person name="Ament-Velasquez S.L."/>
            <person name="Kruys A."/>
            <person name="Hutchinson M.I."/>
            <person name="Powell A.J."/>
            <person name="Barry K."/>
            <person name="Miller A.N."/>
            <person name="Grigoriev I.V."/>
            <person name="Debuchy R."/>
            <person name="Gladieux P."/>
            <person name="Thoren M.H."/>
            <person name="Johannesson H."/>
        </authorList>
    </citation>
    <scope>NUCLEOTIDE SEQUENCE</scope>
    <source>
        <strain evidence="1">CBS 958.72</strain>
    </source>
</reference>
<evidence type="ECO:0000313" key="2">
    <source>
        <dbReference type="Proteomes" id="UP001287356"/>
    </source>
</evidence>
<sequence length="115" mass="12933">MKKALKAVVTAAMKDNNWEKFTKPTVKEGKTTWPQAANDQEKYGVRFDRDTAKEAANSTDHKFFMQPNSGKGIPSSIKRWRDRHGTHANMAEVIVKKDGTKEDVKAALEQAIETV</sequence>
<dbReference type="AlphaFoldDB" id="A0AAE0N129"/>
<keyword evidence="2" id="KW-1185">Reference proteome</keyword>